<gene>
    <name evidence="5" type="ORF">C1SCF055_LOCUS36757</name>
</gene>
<dbReference type="GO" id="GO:0003924">
    <property type="term" value="F:GTPase activity"/>
    <property type="evidence" value="ECO:0007669"/>
    <property type="project" value="InterPro"/>
</dbReference>
<dbReference type="GO" id="GO:0003746">
    <property type="term" value="F:translation elongation factor activity"/>
    <property type="evidence" value="ECO:0007669"/>
    <property type="project" value="UniProtKB-KW"/>
</dbReference>
<evidence type="ECO:0000256" key="2">
    <source>
        <dbReference type="ARBA" id="ARBA00022768"/>
    </source>
</evidence>
<dbReference type="EMBL" id="CAMXCT010005174">
    <property type="protein sequence ID" value="CAI4011613.1"/>
    <property type="molecule type" value="Genomic_DNA"/>
</dbReference>
<dbReference type="Gene3D" id="3.40.50.300">
    <property type="entry name" value="P-loop containing nucleotide triphosphate hydrolases"/>
    <property type="match status" value="1"/>
</dbReference>
<protein>
    <submittedName>
        <fullName evidence="6">Tr-type G domain-containing protein</fullName>
    </submittedName>
</protein>
<keyword evidence="1" id="KW-0963">Cytoplasm</keyword>
<reference evidence="6 7" key="2">
    <citation type="submission" date="2024-05" db="EMBL/GenBank/DDBJ databases">
        <authorList>
            <person name="Chen Y."/>
            <person name="Shah S."/>
            <person name="Dougan E. K."/>
            <person name="Thang M."/>
            <person name="Chan C."/>
        </authorList>
    </citation>
    <scope>NUCLEOTIDE SEQUENCE [LARGE SCALE GENOMIC DNA]</scope>
</reference>
<accession>A0A9P1DMY9</accession>
<evidence type="ECO:0000313" key="7">
    <source>
        <dbReference type="Proteomes" id="UP001152797"/>
    </source>
</evidence>
<comment type="caution">
    <text evidence="5">The sequence shown here is derived from an EMBL/GenBank/DDBJ whole genome shotgun (WGS) entry which is preliminary data.</text>
</comment>
<keyword evidence="2" id="KW-0251">Elongation factor</keyword>
<dbReference type="PROSITE" id="PS51722">
    <property type="entry name" value="G_TR_2"/>
    <property type="match status" value="1"/>
</dbReference>
<dbReference type="GO" id="GO:0005525">
    <property type="term" value="F:GTP binding"/>
    <property type="evidence" value="ECO:0007669"/>
    <property type="project" value="InterPro"/>
</dbReference>
<dbReference type="PRINTS" id="PR00315">
    <property type="entry name" value="ELONGATNFCT"/>
</dbReference>
<keyword evidence="3" id="KW-0648">Protein biosynthesis</keyword>
<sequence>SSSIRFRVPSPAPRAGEAAWAMPQFSLEQVRSIMDQTEKIRSLSIIAHVDHGKTTLADSLVSRAGIISTKAAGDTKFTHGRKDEQERGVTIKSTGVTLCLEHDQGDGHGQQPYLVNLIDSPGHVDFSSE</sequence>
<feature type="non-terminal residue" evidence="5">
    <location>
        <position position="1"/>
    </location>
</feature>
<dbReference type="SUPFAM" id="SSF52540">
    <property type="entry name" value="P-loop containing nucleoside triphosphate hydrolases"/>
    <property type="match status" value="1"/>
</dbReference>
<feature type="domain" description="Tr-type G" evidence="4">
    <location>
        <begin position="38"/>
        <end position="129"/>
    </location>
</feature>
<dbReference type="Pfam" id="PF00009">
    <property type="entry name" value="GTP_EFTU"/>
    <property type="match status" value="1"/>
</dbReference>
<evidence type="ECO:0000256" key="1">
    <source>
        <dbReference type="ARBA" id="ARBA00022490"/>
    </source>
</evidence>
<dbReference type="Proteomes" id="UP001152797">
    <property type="component" value="Unassembled WGS sequence"/>
</dbReference>
<feature type="non-terminal residue" evidence="5">
    <location>
        <position position="129"/>
    </location>
</feature>
<evidence type="ECO:0000313" key="5">
    <source>
        <dbReference type="EMBL" id="CAI4011613.1"/>
    </source>
</evidence>
<keyword evidence="7" id="KW-1185">Reference proteome</keyword>
<dbReference type="InterPro" id="IPR000795">
    <property type="entry name" value="T_Tr_GTP-bd_dom"/>
</dbReference>
<dbReference type="GO" id="GO:1990904">
    <property type="term" value="C:ribonucleoprotein complex"/>
    <property type="evidence" value="ECO:0007669"/>
    <property type="project" value="TreeGrafter"/>
</dbReference>
<dbReference type="PANTHER" id="PTHR42908:SF10">
    <property type="entry name" value="EUKARYOTIC TRANSLATION ELONGATION FACTOR 2"/>
    <property type="match status" value="1"/>
</dbReference>
<dbReference type="EMBL" id="CAMXCT020005174">
    <property type="protein sequence ID" value="CAL1164988.1"/>
    <property type="molecule type" value="Genomic_DNA"/>
</dbReference>
<proteinExistence type="predicted"/>
<dbReference type="InterPro" id="IPR027417">
    <property type="entry name" value="P-loop_NTPase"/>
</dbReference>
<evidence type="ECO:0000313" key="6">
    <source>
        <dbReference type="EMBL" id="CAL4798925.1"/>
    </source>
</evidence>
<dbReference type="PANTHER" id="PTHR42908">
    <property type="entry name" value="TRANSLATION ELONGATION FACTOR-RELATED"/>
    <property type="match status" value="1"/>
</dbReference>
<evidence type="ECO:0000259" key="4">
    <source>
        <dbReference type="PROSITE" id="PS51722"/>
    </source>
</evidence>
<evidence type="ECO:0000256" key="3">
    <source>
        <dbReference type="ARBA" id="ARBA00022917"/>
    </source>
</evidence>
<dbReference type="EMBL" id="CAMXCT030005174">
    <property type="protein sequence ID" value="CAL4798925.1"/>
    <property type="molecule type" value="Genomic_DNA"/>
</dbReference>
<name>A0A9P1DMY9_9DINO</name>
<dbReference type="OrthoDB" id="438805at2759"/>
<dbReference type="GO" id="GO:0043022">
    <property type="term" value="F:ribosome binding"/>
    <property type="evidence" value="ECO:0007669"/>
    <property type="project" value="TreeGrafter"/>
</dbReference>
<reference evidence="5" key="1">
    <citation type="submission" date="2022-10" db="EMBL/GenBank/DDBJ databases">
        <authorList>
            <person name="Chen Y."/>
            <person name="Dougan E. K."/>
            <person name="Chan C."/>
            <person name="Rhodes N."/>
            <person name="Thang M."/>
        </authorList>
    </citation>
    <scope>NUCLEOTIDE SEQUENCE</scope>
</reference>
<organism evidence="5">
    <name type="scientific">Cladocopium goreaui</name>
    <dbReference type="NCBI Taxonomy" id="2562237"/>
    <lineage>
        <taxon>Eukaryota</taxon>
        <taxon>Sar</taxon>
        <taxon>Alveolata</taxon>
        <taxon>Dinophyceae</taxon>
        <taxon>Suessiales</taxon>
        <taxon>Symbiodiniaceae</taxon>
        <taxon>Cladocopium</taxon>
    </lineage>
</organism>
<dbReference type="AlphaFoldDB" id="A0A9P1DMY9"/>
<dbReference type="GO" id="GO:0005829">
    <property type="term" value="C:cytosol"/>
    <property type="evidence" value="ECO:0007669"/>
    <property type="project" value="TreeGrafter"/>
</dbReference>